<evidence type="ECO:0000259" key="2">
    <source>
        <dbReference type="Pfam" id="PF18426"/>
    </source>
</evidence>
<dbReference type="AlphaFoldDB" id="A0AAW8CWP5"/>
<reference evidence="3" key="1">
    <citation type="submission" date="2023-07" db="EMBL/GenBank/DDBJ databases">
        <title>Sorghum-associated microbial communities from plants grown in Nebraska, USA.</title>
        <authorList>
            <person name="Schachtman D."/>
        </authorList>
    </citation>
    <scope>NUCLEOTIDE SEQUENCE</scope>
    <source>
        <strain evidence="3">DS3754</strain>
    </source>
</reference>
<protein>
    <recommendedName>
        <fullName evidence="2">Tle cognate immunity protein 4 C-terminal domain-containing protein</fullName>
    </recommendedName>
</protein>
<feature type="domain" description="Tle cognate immunity protein 4 C-terminal" evidence="2">
    <location>
        <begin position="203"/>
        <end position="370"/>
    </location>
</feature>
<evidence type="ECO:0000256" key="1">
    <source>
        <dbReference type="SAM" id="SignalP"/>
    </source>
</evidence>
<evidence type="ECO:0000313" key="3">
    <source>
        <dbReference type="EMBL" id="MDP9894667.1"/>
    </source>
</evidence>
<dbReference type="RefSeq" id="WP_307511247.1">
    <property type="nucleotide sequence ID" value="NZ_JAUSRD010000009.1"/>
</dbReference>
<dbReference type="PROSITE" id="PS51257">
    <property type="entry name" value="PROKAR_LIPOPROTEIN"/>
    <property type="match status" value="1"/>
</dbReference>
<feature type="chain" id="PRO_5043600095" description="Tle cognate immunity protein 4 C-terminal domain-containing protein" evidence="1">
    <location>
        <begin position="30"/>
        <end position="374"/>
    </location>
</feature>
<dbReference type="Pfam" id="PF18426">
    <property type="entry name" value="Tli4_C"/>
    <property type="match status" value="1"/>
</dbReference>
<keyword evidence="1" id="KW-0732">Signal</keyword>
<feature type="signal peptide" evidence="1">
    <location>
        <begin position="1"/>
        <end position="29"/>
    </location>
</feature>
<name>A0AAW8CWP5_9BURK</name>
<dbReference type="Proteomes" id="UP001242045">
    <property type="component" value="Unassembled WGS sequence"/>
</dbReference>
<comment type="caution">
    <text evidence="3">The sequence shown here is derived from an EMBL/GenBank/DDBJ whole genome shotgun (WGS) entry which is preliminary data.</text>
</comment>
<dbReference type="EMBL" id="JAUSRD010000009">
    <property type="protein sequence ID" value="MDP9894667.1"/>
    <property type="molecule type" value="Genomic_DNA"/>
</dbReference>
<accession>A0AAW8CWP5</accession>
<sequence>MKLKIAPPTTALRTAAALLCIATASGCLAQHSEAIPSDWVTDCVGRMQLSMPGQVEIAAYSAASLAKLFQPTVENGKFEFPDGQSAGYSGSSYNASLRVTHPLSEAQAKNLLEQAEKREARTRDFIWKRKQSLSDNAPRFEEIALTQRGGVAFRVGASYSLTVPVGSNLFHADVSYPGKDWSSVRGEFEALAYGSAPRAIGDVPKTPGVCLPYVFIKDGGDARRYVATTYRLTKHPDVTIMLRDSKAEPISSNTAPDKITPEAQIEFFWRHAYQDPKRMESIWRFLHPIKLANVDGKASFVQLTRVDDQVDYGYLAVAQGDPNAKEDTPNLMLYVIRDAKNAKAKGIEPLGKDEFIKLAQTIATSVRQRPISSQ</sequence>
<dbReference type="InterPro" id="IPR041290">
    <property type="entry name" value="Tli4_C"/>
</dbReference>
<proteinExistence type="predicted"/>
<evidence type="ECO:0000313" key="4">
    <source>
        <dbReference type="Proteomes" id="UP001242045"/>
    </source>
</evidence>
<gene>
    <name evidence="3" type="ORF">J2W31_003791</name>
</gene>
<organism evidence="3 4">
    <name type="scientific">Variovorax boronicumulans</name>
    <dbReference type="NCBI Taxonomy" id="436515"/>
    <lineage>
        <taxon>Bacteria</taxon>
        <taxon>Pseudomonadati</taxon>
        <taxon>Pseudomonadota</taxon>
        <taxon>Betaproteobacteria</taxon>
        <taxon>Burkholderiales</taxon>
        <taxon>Comamonadaceae</taxon>
        <taxon>Variovorax</taxon>
    </lineage>
</organism>